<accession>A0ABT9Q181</accession>
<dbReference type="EMBL" id="JAUSRF010000022">
    <property type="protein sequence ID" value="MDP9840141.1"/>
    <property type="molecule type" value="Genomic_DNA"/>
</dbReference>
<proteinExistence type="predicted"/>
<keyword evidence="2" id="KW-1185">Reference proteome</keyword>
<protein>
    <submittedName>
        <fullName evidence="1">Uncharacterized protein</fullName>
    </submittedName>
</protein>
<gene>
    <name evidence="1" type="ORF">J2T09_004921</name>
</gene>
<dbReference type="Proteomes" id="UP001241472">
    <property type="component" value="Unassembled WGS sequence"/>
</dbReference>
<organism evidence="1 2">
    <name type="scientific">Neorhizobium huautlense</name>
    <dbReference type="NCBI Taxonomy" id="67774"/>
    <lineage>
        <taxon>Bacteria</taxon>
        <taxon>Pseudomonadati</taxon>
        <taxon>Pseudomonadota</taxon>
        <taxon>Alphaproteobacteria</taxon>
        <taxon>Hyphomicrobiales</taxon>
        <taxon>Rhizobiaceae</taxon>
        <taxon>Rhizobium/Agrobacterium group</taxon>
        <taxon>Neorhizobium</taxon>
    </lineage>
</organism>
<dbReference type="RefSeq" id="WP_306839456.1">
    <property type="nucleotide sequence ID" value="NZ_JAUSRF010000022.1"/>
</dbReference>
<evidence type="ECO:0000313" key="2">
    <source>
        <dbReference type="Proteomes" id="UP001241472"/>
    </source>
</evidence>
<reference evidence="1 2" key="1">
    <citation type="submission" date="2023-07" db="EMBL/GenBank/DDBJ databases">
        <title>Sorghum-associated microbial communities from plants grown in Nebraska, USA.</title>
        <authorList>
            <person name="Schachtman D."/>
        </authorList>
    </citation>
    <scope>NUCLEOTIDE SEQUENCE [LARGE SCALE GENOMIC DNA]</scope>
    <source>
        <strain evidence="1 2">DS1307</strain>
    </source>
</reference>
<name>A0ABT9Q181_9HYPH</name>
<comment type="caution">
    <text evidence="1">The sequence shown here is derived from an EMBL/GenBank/DDBJ whole genome shotgun (WGS) entry which is preliminary data.</text>
</comment>
<evidence type="ECO:0000313" key="1">
    <source>
        <dbReference type="EMBL" id="MDP9840141.1"/>
    </source>
</evidence>
<sequence>MEEIVSPPPITDQLAAYAPRSKQTFQRLIAPVFAWLQTSRQRDKIQAAELELGLRFRRLEDEILAHLSGHVGGPDFIHKDEAWRLTCRHREFVREACARMAKGLDGTPTFQKQFANWMSANMSK</sequence>